<feature type="compositionally biased region" description="Polar residues" evidence="5">
    <location>
        <begin position="13"/>
        <end position="25"/>
    </location>
</feature>
<feature type="region of interest" description="Disordered" evidence="5">
    <location>
        <begin position="1"/>
        <end position="46"/>
    </location>
</feature>
<name>A0A507AWX0_9PEZI</name>
<accession>A0A507AWX0</accession>
<evidence type="ECO:0000256" key="1">
    <source>
        <dbReference type="ARBA" id="ARBA00022723"/>
    </source>
</evidence>
<dbReference type="GeneID" id="41977157"/>
<feature type="region of interest" description="Disordered" evidence="5">
    <location>
        <begin position="133"/>
        <end position="173"/>
    </location>
</feature>
<keyword evidence="4" id="KW-0862">Zinc</keyword>
<keyword evidence="3" id="KW-0833">Ubl conjugation pathway</keyword>
<dbReference type="AlphaFoldDB" id="A0A507AWX0"/>
<comment type="caution">
    <text evidence="7">The sequence shown here is derived from an EMBL/GenBank/DDBJ whole genome shotgun (WGS) entry which is preliminary data.</text>
</comment>
<dbReference type="CDD" id="cd20335">
    <property type="entry name" value="BRcat_RBR"/>
    <property type="match status" value="1"/>
</dbReference>
<keyword evidence="8" id="KW-1185">Reference proteome</keyword>
<feature type="compositionally biased region" description="Low complexity" evidence="5">
    <location>
        <begin position="160"/>
        <end position="173"/>
    </location>
</feature>
<dbReference type="RefSeq" id="XP_030990481.1">
    <property type="nucleotide sequence ID" value="XM_031144703.1"/>
</dbReference>
<evidence type="ECO:0000256" key="4">
    <source>
        <dbReference type="ARBA" id="ARBA00022833"/>
    </source>
</evidence>
<dbReference type="STRING" id="1093900.A0A507AWX0"/>
<feature type="domain" description="IBR" evidence="6">
    <location>
        <begin position="183"/>
        <end position="240"/>
    </location>
</feature>
<dbReference type="EMBL" id="SKBQ01000073">
    <property type="protein sequence ID" value="TPX08770.1"/>
    <property type="molecule type" value="Genomic_DNA"/>
</dbReference>
<feature type="compositionally biased region" description="Low complexity" evidence="5">
    <location>
        <begin position="1"/>
        <end position="12"/>
    </location>
</feature>
<evidence type="ECO:0000256" key="5">
    <source>
        <dbReference type="SAM" id="MobiDB-lite"/>
    </source>
</evidence>
<dbReference type="InterPro" id="IPR002867">
    <property type="entry name" value="IBR_dom"/>
</dbReference>
<keyword evidence="1" id="KW-0479">Metal-binding</keyword>
<dbReference type="OrthoDB" id="9977870at2759"/>
<dbReference type="Proteomes" id="UP000319257">
    <property type="component" value="Unassembled WGS sequence"/>
</dbReference>
<proteinExistence type="predicted"/>
<keyword evidence="2" id="KW-0863">Zinc-finger</keyword>
<evidence type="ECO:0000313" key="7">
    <source>
        <dbReference type="EMBL" id="TPX08770.1"/>
    </source>
</evidence>
<reference evidence="7 8" key="1">
    <citation type="submission" date="2019-06" db="EMBL/GenBank/DDBJ databases">
        <title>Draft genome sequence of the filamentous fungus Phialemoniopsis curvata isolated from diesel fuel.</title>
        <authorList>
            <person name="Varaljay V.A."/>
            <person name="Lyon W.J."/>
            <person name="Crouch A.L."/>
            <person name="Drake C.E."/>
            <person name="Hollomon J.M."/>
            <person name="Nadeau L.J."/>
            <person name="Nunn H.S."/>
            <person name="Stevenson B.S."/>
            <person name="Bojanowski C.L."/>
            <person name="Crookes-Goodson W.J."/>
        </authorList>
    </citation>
    <scope>NUCLEOTIDE SEQUENCE [LARGE SCALE GENOMIC DNA]</scope>
    <source>
        <strain evidence="7 8">D216</strain>
    </source>
</reference>
<evidence type="ECO:0000313" key="8">
    <source>
        <dbReference type="Proteomes" id="UP000319257"/>
    </source>
</evidence>
<dbReference type="GO" id="GO:0008270">
    <property type="term" value="F:zinc ion binding"/>
    <property type="evidence" value="ECO:0007669"/>
    <property type="project" value="UniProtKB-KW"/>
</dbReference>
<dbReference type="InParanoid" id="A0A507AWX0"/>
<sequence length="281" mass="30051">MTAATLAASTAAIQVTSRAGQQPQPETLCPSPPPTDLPATTGKSQIDDPSAPLVHPWHWHGTQDYGQAYRCLVCDDGPPARLLHLRCGHYHCTPCLERQLAVRVSDPIFRPVRCCSAVDIDTLRRVVLVWSSSSSPASTSPCYYGDDSELSNPAGPAPAPGAQGHTTTTTTTTEAGSLLEAYAERYEEWAADLKLYCHDARCGAFIPVAARSWRRGTCPRCRGQTCVRCGGAAHPWLLSCVTGGGIRRMRLRSGGKVGGGRRAAATEADVKLLELAGQKGW</sequence>
<gene>
    <name evidence="7" type="ORF">E0L32_009710</name>
</gene>
<protein>
    <recommendedName>
        <fullName evidence="6">IBR domain-containing protein</fullName>
    </recommendedName>
</protein>
<dbReference type="Pfam" id="PF01485">
    <property type="entry name" value="IBR"/>
    <property type="match status" value="1"/>
</dbReference>
<organism evidence="7 8">
    <name type="scientific">Thyridium curvatum</name>
    <dbReference type="NCBI Taxonomy" id="1093900"/>
    <lineage>
        <taxon>Eukaryota</taxon>
        <taxon>Fungi</taxon>
        <taxon>Dikarya</taxon>
        <taxon>Ascomycota</taxon>
        <taxon>Pezizomycotina</taxon>
        <taxon>Sordariomycetes</taxon>
        <taxon>Sordariomycetidae</taxon>
        <taxon>Thyridiales</taxon>
        <taxon>Thyridiaceae</taxon>
        <taxon>Thyridium</taxon>
    </lineage>
</organism>
<evidence type="ECO:0000256" key="2">
    <source>
        <dbReference type="ARBA" id="ARBA00022771"/>
    </source>
</evidence>
<dbReference type="SUPFAM" id="SSF57850">
    <property type="entry name" value="RING/U-box"/>
    <property type="match status" value="1"/>
</dbReference>
<evidence type="ECO:0000259" key="6">
    <source>
        <dbReference type="Pfam" id="PF01485"/>
    </source>
</evidence>
<evidence type="ECO:0000256" key="3">
    <source>
        <dbReference type="ARBA" id="ARBA00022786"/>
    </source>
</evidence>